<dbReference type="OrthoDB" id="343383at2"/>
<dbReference type="SMART" id="SM00421">
    <property type="entry name" value="HTH_LUXR"/>
    <property type="match status" value="1"/>
</dbReference>
<dbReference type="Pfam" id="PF00196">
    <property type="entry name" value="GerE"/>
    <property type="match status" value="1"/>
</dbReference>
<sequence>MQPLPNLAESRLAEAITRVGRDRFEAALWDLFLALVRPDNLIILAYRDAGPPTVLYRRTGDPQVFAELDQTYVAGAFRLDPYYDLHLQRAPGGVYRLREIAPDAFHRSRYFIEYYDQTTLVDEITFVVWPAPGVSLNLCLGRDATSGRAFTPAELETCQRLSPVILALATLQWPGLAESAGPAEDTAVVLADAARRRHGIALSRRQAEVALLILRGHSTVSIALRLGLSPQTVKVFRKQLYARCAISSQAELFALMLPLLKDGA</sequence>
<evidence type="ECO:0000256" key="1">
    <source>
        <dbReference type="ARBA" id="ARBA00023015"/>
    </source>
</evidence>
<dbReference type="InterPro" id="IPR036388">
    <property type="entry name" value="WH-like_DNA-bd_sf"/>
</dbReference>
<dbReference type="InterPro" id="IPR000792">
    <property type="entry name" value="Tscrpt_reg_LuxR_C"/>
</dbReference>
<dbReference type="GO" id="GO:0006355">
    <property type="term" value="P:regulation of DNA-templated transcription"/>
    <property type="evidence" value="ECO:0007669"/>
    <property type="project" value="InterPro"/>
</dbReference>
<dbReference type="PROSITE" id="PS50043">
    <property type="entry name" value="HTH_LUXR_2"/>
    <property type="match status" value="1"/>
</dbReference>
<feature type="domain" description="HTH luxR-type" evidence="4">
    <location>
        <begin position="195"/>
        <end position="260"/>
    </location>
</feature>
<protein>
    <submittedName>
        <fullName evidence="5">LuxR family transcriptional regulator</fullName>
    </submittedName>
</protein>
<dbReference type="PANTHER" id="PTHR44688">
    <property type="entry name" value="DNA-BINDING TRANSCRIPTIONAL ACTIVATOR DEVR_DOSR"/>
    <property type="match status" value="1"/>
</dbReference>
<organism evidence="5 6">
    <name type="scientific">Tabrizicola piscis</name>
    <dbReference type="NCBI Taxonomy" id="2494374"/>
    <lineage>
        <taxon>Bacteria</taxon>
        <taxon>Pseudomonadati</taxon>
        <taxon>Pseudomonadota</taxon>
        <taxon>Alphaproteobacteria</taxon>
        <taxon>Rhodobacterales</taxon>
        <taxon>Paracoccaceae</taxon>
        <taxon>Tabrizicola</taxon>
    </lineage>
</organism>
<reference evidence="5 6" key="1">
    <citation type="submission" date="2018-12" db="EMBL/GenBank/DDBJ databases">
        <title>Complete genome sequencing of Tabrizicola sp. K13M18.</title>
        <authorList>
            <person name="Bae J.-W."/>
        </authorList>
    </citation>
    <scope>NUCLEOTIDE SEQUENCE [LARGE SCALE GENOMIC DNA]</scope>
    <source>
        <strain evidence="5 6">K13M18</strain>
    </source>
</reference>
<evidence type="ECO:0000256" key="3">
    <source>
        <dbReference type="ARBA" id="ARBA00023163"/>
    </source>
</evidence>
<name>A0A3S8UCF3_9RHOB</name>
<dbReference type="GO" id="GO:0003677">
    <property type="term" value="F:DNA binding"/>
    <property type="evidence" value="ECO:0007669"/>
    <property type="project" value="UniProtKB-KW"/>
</dbReference>
<dbReference type="SUPFAM" id="SSF46894">
    <property type="entry name" value="C-terminal effector domain of the bipartite response regulators"/>
    <property type="match status" value="1"/>
</dbReference>
<keyword evidence="2" id="KW-0238">DNA-binding</keyword>
<dbReference type="AlphaFoldDB" id="A0A3S8UCF3"/>
<accession>A0A3S8UCF3</accession>
<proteinExistence type="predicted"/>
<evidence type="ECO:0000259" key="4">
    <source>
        <dbReference type="PROSITE" id="PS50043"/>
    </source>
</evidence>
<dbReference type="Proteomes" id="UP000282002">
    <property type="component" value="Chromosome"/>
</dbReference>
<dbReference type="Gene3D" id="1.10.10.10">
    <property type="entry name" value="Winged helix-like DNA-binding domain superfamily/Winged helix DNA-binding domain"/>
    <property type="match status" value="1"/>
</dbReference>
<dbReference type="PANTHER" id="PTHR44688:SF16">
    <property type="entry name" value="DNA-BINDING TRANSCRIPTIONAL ACTIVATOR DEVR_DOSR"/>
    <property type="match status" value="1"/>
</dbReference>
<keyword evidence="6" id="KW-1185">Reference proteome</keyword>
<evidence type="ECO:0000313" key="6">
    <source>
        <dbReference type="Proteomes" id="UP000282002"/>
    </source>
</evidence>
<evidence type="ECO:0000313" key="5">
    <source>
        <dbReference type="EMBL" id="AZL61290.1"/>
    </source>
</evidence>
<keyword evidence="3" id="KW-0804">Transcription</keyword>
<dbReference type="EMBL" id="CP034328">
    <property type="protein sequence ID" value="AZL61290.1"/>
    <property type="molecule type" value="Genomic_DNA"/>
</dbReference>
<gene>
    <name evidence="5" type="ORF">EI545_19345</name>
</gene>
<dbReference type="InterPro" id="IPR016032">
    <property type="entry name" value="Sig_transdc_resp-reg_C-effctor"/>
</dbReference>
<keyword evidence="1" id="KW-0805">Transcription regulation</keyword>
<evidence type="ECO:0000256" key="2">
    <source>
        <dbReference type="ARBA" id="ARBA00023125"/>
    </source>
</evidence>
<dbReference type="PRINTS" id="PR00038">
    <property type="entry name" value="HTHLUXR"/>
</dbReference>
<dbReference type="KEGG" id="taw:EI545_19345"/>